<keyword evidence="6" id="KW-0282">Flagellum</keyword>
<comment type="subcellular location">
    <subcellularLocation>
        <location evidence="1">Bacterial flagellum</location>
    </subcellularLocation>
</comment>
<dbReference type="Pfam" id="PF00700">
    <property type="entry name" value="Flagellin_C"/>
    <property type="match status" value="1"/>
</dbReference>
<dbReference type="PANTHER" id="PTHR42792:SF1">
    <property type="entry name" value="FLAGELLAR HOOK-ASSOCIATED PROTEIN 3"/>
    <property type="match status" value="1"/>
</dbReference>
<reference evidence="6" key="1">
    <citation type="submission" date="2022-05" db="EMBL/GenBank/DDBJ databases">
        <title>Novel bacterial taxa in a minimal lignocellulolytic consortium and its capacity to transform plastics disclosed by genome-resolved metagenomics.</title>
        <authorList>
            <person name="Rodriguez C.A.D."/>
            <person name="Diaz-Garcia L."/>
            <person name="Herrera K."/>
            <person name="Tarazona N.A."/>
            <person name="Sproer C."/>
            <person name="Overmann J."/>
            <person name="Jimenez D.J."/>
        </authorList>
    </citation>
    <scope>NUCLEOTIDE SEQUENCE</scope>
    <source>
        <strain evidence="6">MAG5</strain>
    </source>
</reference>
<sequence>MRVTSMMQNTQLLRNLGHNNANIMDWQNKLATGEKISKPSDDPVGIGYQMRYTTELSRNEQYLANANTGVGWLSQTDSVLQQANSILQRLNTLVNQAANGTVTPEVREQIGLEVSQLREQMVTIGNSTYDGRYIFNGQKTDQAPYTSANAASDTTDSGVYYLNVSSSVAVEVSLPGETVFGKAGGNASENIFQMFDDIIGHLNGGQPIDQTALSASLNDIDGAIGQISLSLAEVGARMNRFELIQSRIGDEKVSLSTLKQGVADVDMADAIIQLQLQQNVLQASLSVGAKVMQMSLLDYIR</sequence>
<dbReference type="PANTHER" id="PTHR42792">
    <property type="entry name" value="FLAGELLIN"/>
    <property type="match status" value="1"/>
</dbReference>
<dbReference type="GO" id="GO:0071973">
    <property type="term" value="P:bacterial-type flagellum-dependent cell motility"/>
    <property type="evidence" value="ECO:0007669"/>
    <property type="project" value="InterPro"/>
</dbReference>
<dbReference type="Gene3D" id="1.20.1330.10">
    <property type="entry name" value="f41 fragment of flagellin, N-terminal domain"/>
    <property type="match status" value="1"/>
</dbReference>
<keyword evidence="6" id="KW-0966">Cell projection</keyword>
<dbReference type="InterPro" id="IPR046358">
    <property type="entry name" value="Flagellin_C"/>
</dbReference>
<keyword evidence="6" id="KW-0969">Cilium</keyword>
<evidence type="ECO:0000259" key="5">
    <source>
        <dbReference type="Pfam" id="PF00700"/>
    </source>
</evidence>
<accession>A0A9J6ZJ76</accession>
<dbReference type="AlphaFoldDB" id="A0A9J6ZJ76"/>
<dbReference type="InterPro" id="IPR001029">
    <property type="entry name" value="Flagellin_N"/>
</dbReference>
<dbReference type="Proteomes" id="UP001056756">
    <property type="component" value="Chromosome"/>
</dbReference>
<dbReference type="GO" id="GO:0009424">
    <property type="term" value="C:bacterial-type flagellum hook"/>
    <property type="evidence" value="ECO:0007669"/>
    <property type="project" value="InterPro"/>
</dbReference>
<evidence type="ECO:0000256" key="3">
    <source>
        <dbReference type="ARBA" id="ARBA00023143"/>
    </source>
</evidence>
<dbReference type="GO" id="GO:0005198">
    <property type="term" value="F:structural molecule activity"/>
    <property type="evidence" value="ECO:0007669"/>
    <property type="project" value="InterPro"/>
</dbReference>
<organism evidence="6 7">
    <name type="scientific">Candidatus Pristimantibacillus lignocellulolyticus</name>
    <dbReference type="NCBI Taxonomy" id="2994561"/>
    <lineage>
        <taxon>Bacteria</taxon>
        <taxon>Bacillati</taxon>
        <taxon>Bacillota</taxon>
        <taxon>Bacilli</taxon>
        <taxon>Bacillales</taxon>
        <taxon>Paenibacillaceae</taxon>
        <taxon>Candidatus Pristimantibacillus</taxon>
    </lineage>
</organism>
<evidence type="ECO:0000313" key="7">
    <source>
        <dbReference type="Proteomes" id="UP001056756"/>
    </source>
</evidence>
<dbReference type="InterPro" id="IPR013384">
    <property type="entry name" value="Flagell_FlgL"/>
</dbReference>
<evidence type="ECO:0000259" key="4">
    <source>
        <dbReference type="Pfam" id="PF00669"/>
    </source>
</evidence>
<dbReference type="SUPFAM" id="SSF64518">
    <property type="entry name" value="Phase 1 flagellin"/>
    <property type="match status" value="1"/>
</dbReference>
<comment type="similarity">
    <text evidence="2">Belongs to the bacterial flagellin family.</text>
</comment>
<gene>
    <name evidence="6" type="primary">flgL</name>
    <name evidence="6" type="ORF">NAG76_07645</name>
</gene>
<keyword evidence="3" id="KW-0975">Bacterial flagellum</keyword>
<evidence type="ECO:0000256" key="2">
    <source>
        <dbReference type="ARBA" id="ARBA00005709"/>
    </source>
</evidence>
<protein>
    <submittedName>
        <fullName evidence="6">Flagellar hook-associated protein FlgL</fullName>
    </submittedName>
</protein>
<dbReference type="InterPro" id="IPR001492">
    <property type="entry name" value="Flagellin"/>
</dbReference>
<dbReference type="NCBIfam" id="TIGR02550">
    <property type="entry name" value="flagell_flgL"/>
    <property type="match status" value="1"/>
</dbReference>
<name>A0A9J6ZJ76_9BACL</name>
<evidence type="ECO:0000313" key="6">
    <source>
        <dbReference type="EMBL" id="URN96092.1"/>
    </source>
</evidence>
<dbReference type="EMBL" id="CP097899">
    <property type="protein sequence ID" value="URN96092.1"/>
    <property type="molecule type" value="Genomic_DNA"/>
</dbReference>
<feature type="domain" description="Flagellin C-terminal" evidence="5">
    <location>
        <begin position="218"/>
        <end position="300"/>
    </location>
</feature>
<feature type="domain" description="Flagellin N-terminal" evidence="4">
    <location>
        <begin position="6"/>
        <end position="140"/>
    </location>
</feature>
<evidence type="ECO:0000256" key="1">
    <source>
        <dbReference type="ARBA" id="ARBA00004365"/>
    </source>
</evidence>
<dbReference type="Pfam" id="PF00669">
    <property type="entry name" value="Flagellin_N"/>
    <property type="match status" value="1"/>
</dbReference>
<proteinExistence type="inferred from homology"/>
<dbReference type="KEGG" id="plig:NAG76_07645"/>